<organism evidence="1 2">
    <name type="scientific">Fischerella thermalis CCMEE 5318</name>
    <dbReference type="NCBI Taxonomy" id="2019666"/>
    <lineage>
        <taxon>Bacteria</taxon>
        <taxon>Bacillati</taxon>
        <taxon>Cyanobacteriota</taxon>
        <taxon>Cyanophyceae</taxon>
        <taxon>Nostocales</taxon>
        <taxon>Hapalosiphonaceae</taxon>
        <taxon>Fischerella</taxon>
    </lineage>
</organism>
<reference evidence="1 2" key="1">
    <citation type="submission" date="2017-07" db="EMBL/GenBank/DDBJ databases">
        <title>Genomes of Fischerella (Mastigocladus) sp. strains.</title>
        <authorList>
            <person name="Miller S.R."/>
        </authorList>
    </citation>
    <scope>NUCLEOTIDE SEQUENCE [LARGE SCALE GENOMIC DNA]</scope>
    <source>
        <strain evidence="1 2">CCMEE 5318</strain>
    </source>
</reference>
<comment type="caution">
    <text evidence="1">The sequence shown here is derived from an EMBL/GenBank/DDBJ whole genome shotgun (WGS) entry which is preliminary data.</text>
</comment>
<feature type="non-terminal residue" evidence="1">
    <location>
        <position position="1"/>
    </location>
</feature>
<sequence>FRKSTNTLSAGCSQPAYGVTNETAVRMTLRENQLKLHGGGGLEGEVPLPGPIPIQPIIIAPPGGSNDCCTFVRDAHCLKKYFCRTTNNCGRIFQRHRWYFRWECQRICNQRRYFGCTEWQPTPETSGDDLCCQWSDGEHLPDCVSTEPNPIPCPVLEIQVP</sequence>
<dbReference type="AlphaFoldDB" id="A0A2N6LJL7"/>
<proteinExistence type="predicted"/>
<gene>
    <name evidence="1" type="ORF">CEN46_07370</name>
</gene>
<dbReference type="Proteomes" id="UP000235081">
    <property type="component" value="Unassembled WGS sequence"/>
</dbReference>
<evidence type="ECO:0000313" key="1">
    <source>
        <dbReference type="EMBL" id="PMB24654.1"/>
    </source>
</evidence>
<name>A0A2N6LJL7_9CYAN</name>
<dbReference type="EMBL" id="NMQE01000200">
    <property type="protein sequence ID" value="PMB24654.1"/>
    <property type="molecule type" value="Genomic_DNA"/>
</dbReference>
<evidence type="ECO:0000313" key="2">
    <source>
        <dbReference type="Proteomes" id="UP000235081"/>
    </source>
</evidence>
<protein>
    <submittedName>
        <fullName evidence="1">Uncharacterized protein</fullName>
    </submittedName>
</protein>
<accession>A0A2N6LJL7</accession>